<keyword evidence="6" id="KW-1185">Reference proteome</keyword>
<gene>
    <name evidence="5" type="ordered locus">MLP_43570</name>
</gene>
<feature type="domain" description="N-acetyltransferase" evidence="4">
    <location>
        <begin position="9"/>
        <end position="160"/>
    </location>
</feature>
<proteinExistence type="inferred from homology"/>
<dbReference type="HOGENOM" id="CLU_013985_3_6_11"/>
<dbReference type="PROSITE" id="PS51186">
    <property type="entry name" value="GNAT"/>
    <property type="match status" value="1"/>
</dbReference>
<dbReference type="Pfam" id="PF13302">
    <property type="entry name" value="Acetyltransf_3"/>
    <property type="match status" value="1"/>
</dbReference>
<evidence type="ECO:0000259" key="4">
    <source>
        <dbReference type="PROSITE" id="PS51186"/>
    </source>
</evidence>
<dbReference type="PANTHER" id="PTHR43792">
    <property type="entry name" value="GNAT FAMILY, PUTATIVE (AFU_ORTHOLOGUE AFUA_3G00765)-RELATED-RELATED"/>
    <property type="match status" value="1"/>
</dbReference>
<dbReference type="Gene3D" id="3.40.630.30">
    <property type="match status" value="1"/>
</dbReference>
<organism evidence="5 6">
    <name type="scientific">Microlunatus phosphovorus (strain ATCC 700054 / DSM 10555 / JCM 9379 / NBRC 101784 / NCIMB 13414 / VKM Ac-1990 / NM-1)</name>
    <dbReference type="NCBI Taxonomy" id="1032480"/>
    <lineage>
        <taxon>Bacteria</taxon>
        <taxon>Bacillati</taxon>
        <taxon>Actinomycetota</taxon>
        <taxon>Actinomycetes</taxon>
        <taxon>Propionibacteriales</taxon>
        <taxon>Propionibacteriaceae</taxon>
        <taxon>Microlunatus</taxon>
    </lineage>
</organism>
<dbReference type="PANTHER" id="PTHR43792:SF8">
    <property type="entry name" value="[RIBOSOMAL PROTEIN US5]-ALANINE N-ACETYLTRANSFERASE"/>
    <property type="match status" value="1"/>
</dbReference>
<sequence>MEALKGDRAGQHSIQMGDLEAVHAFASDPVVCRYTTWGPNTLADTRAFLEDAMVGRVGECSLAVVRQDQVIGSAAVWTTSVTDRAGEMGYTIARSHWAQGHATEVAGLLLDLGFSRLGLERLAATCDPENAASARVLEKAGLQHEGRLRGNVLVRGRRRDSLIFGVLRTDLRGEAP</sequence>
<dbReference type="SUPFAM" id="SSF55729">
    <property type="entry name" value="Acyl-CoA N-acyltransferases (Nat)"/>
    <property type="match status" value="1"/>
</dbReference>
<evidence type="ECO:0000313" key="5">
    <source>
        <dbReference type="EMBL" id="BAK37371.1"/>
    </source>
</evidence>
<name>F5XSW3_MICPN</name>
<dbReference type="InterPro" id="IPR000182">
    <property type="entry name" value="GNAT_dom"/>
</dbReference>
<evidence type="ECO:0000256" key="1">
    <source>
        <dbReference type="ARBA" id="ARBA00022679"/>
    </source>
</evidence>
<accession>F5XSW3</accession>
<dbReference type="InterPro" id="IPR016181">
    <property type="entry name" value="Acyl_CoA_acyltransferase"/>
</dbReference>
<dbReference type="Proteomes" id="UP000007947">
    <property type="component" value="Chromosome"/>
</dbReference>
<comment type="similarity">
    <text evidence="3">Belongs to the acetyltransferase family. RimJ subfamily.</text>
</comment>
<evidence type="ECO:0000256" key="2">
    <source>
        <dbReference type="ARBA" id="ARBA00023315"/>
    </source>
</evidence>
<dbReference type="EMBL" id="AP012204">
    <property type="protein sequence ID" value="BAK37371.1"/>
    <property type="molecule type" value="Genomic_DNA"/>
</dbReference>
<dbReference type="STRING" id="1032480.MLP_43570"/>
<keyword evidence="1" id="KW-0808">Transferase</keyword>
<reference evidence="5 6" key="1">
    <citation type="submission" date="2011-05" db="EMBL/GenBank/DDBJ databases">
        <title>Whole genome sequence of Microlunatus phosphovorus NM-1.</title>
        <authorList>
            <person name="Hosoyama A."/>
            <person name="Sasaki K."/>
            <person name="Harada T."/>
            <person name="Igarashi R."/>
            <person name="Kawakoshi A."/>
            <person name="Sasagawa M."/>
            <person name="Fukada J."/>
            <person name="Nakamura S."/>
            <person name="Katano Y."/>
            <person name="Hanada S."/>
            <person name="Kamagata Y."/>
            <person name="Nakamura N."/>
            <person name="Yamazaki S."/>
            <person name="Fujita N."/>
        </authorList>
    </citation>
    <scope>NUCLEOTIDE SEQUENCE [LARGE SCALE GENOMIC DNA]</scope>
    <source>
        <strain evidence="6">ATCC 700054 / DSM 10555 / JCM 9379 / NBRC 101784 / NCIMB 13414 / VKM Ac-1990 / NM-1</strain>
    </source>
</reference>
<dbReference type="AlphaFoldDB" id="F5XSW3"/>
<dbReference type="GO" id="GO:0016747">
    <property type="term" value="F:acyltransferase activity, transferring groups other than amino-acyl groups"/>
    <property type="evidence" value="ECO:0007669"/>
    <property type="project" value="InterPro"/>
</dbReference>
<dbReference type="eggNOG" id="COG1670">
    <property type="taxonomic scope" value="Bacteria"/>
</dbReference>
<evidence type="ECO:0000256" key="3">
    <source>
        <dbReference type="ARBA" id="ARBA00038502"/>
    </source>
</evidence>
<dbReference type="InterPro" id="IPR051531">
    <property type="entry name" value="N-acetyltransferase"/>
</dbReference>
<dbReference type="KEGG" id="mph:MLP_43570"/>
<protein>
    <recommendedName>
        <fullName evidence="4">N-acetyltransferase domain-containing protein</fullName>
    </recommendedName>
</protein>
<keyword evidence="2" id="KW-0012">Acyltransferase</keyword>
<evidence type="ECO:0000313" key="6">
    <source>
        <dbReference type="Proteomes" id="UP000007947"/>
    </source>
</evidence>